<dbReference type="InterPro" id="IPR035370">
    <property type="entry name" value="Nrap_D5"/>
</dbReference>
<keyword evidence="4 5" id="KW-0539">Nucleus</keyword>
<dbReference type="EMBL" id="CAADRP010001335">
    <property type="protein sequence ID" value="VFU37849.1"/>
    <property type="molecule type" value="Genomic_DNA"/>
</dbReference>
<comment type="similarity">
    <text evidence="2 5">Belongs to the NRAP family.</text>
</comment>
<dbReference type="GO" id="GO:0032040">
    <property type="term" value="C:small-subunit processome"/>
    <property type="evidence" value="ECO:0007669"/>
    <property type="project" value="TreeGrafter"/>
</dbReference>
<gene>
    <name evidence="11" type="ORF">SVIM_LOCUS203174</name>
</gene>
<dbReference type="GO" id="GO:0032545">
    <property type="term" value="C:CURI complex"/>
    <property type="evidence" value="ECO:0007669"/>
    <property type="project" value="TreeGrafter"/>
</dbReference>
<dbReference type="Pfam" id="PF17403">
    <property type="entry name" value="Nrap_D2"/>
    <property type="match status" value="1"/>
</dbReference>
<dbReference type="GO" id="GO:0006409">
    <property type="term" value="P:tRNA export from nucleus"/>
    <property type="evidence" value="ECO:0007669"/>
    <property type="project" value="TreeGrafter"/>
</dbReference>
<dbReference type="Pfam" id="PF03813">
    <property type="entry name" value="Nrap"/>
    <property type="match status" value="1"/>
</dbReference>
<evidence type="ECO:0008006" key="12">
    <source>
        <dbReference type="Google" id="ProtNLM"/>
    </source>
</evidence>
<feature type="domain" description="Nrap protein" evidence="7">
    <location>
        <begin position="237"/>
        <end position="349"/>
    </location>
</feature>
<dbReference type="GO" id="GO:0003723">
    <property type="term" value="F:RNA binding"/>
    <property type="evidence" value="ECO:0007669"/>
    <property type="project" value="UniProtKB-KW"/>
</dbReference>
<sequence>MDSDILAEPMDFKVSELINEVQIDHSPAFTKHVNDTVSSIRNSIDKIPDNLVVTGEEAAGFVRDVGADKVEFKFKKPKSIEIGGSYSIKCVVKPDISVDLFIQLPKECFHEKDYLNHRYHAKRFVYLCVISKSLKSDSSFAKVEWSTLQNEARKPVLLVYPADKLAEVPGFFVRIIPTAKSLFNAAKLDLKRNNVRALNQGEISLPTPRYNCSILEDMCLEDNTEFLKKTFLGWKALGEALVLLKVWARQRDFIHSHDGLNGYLIAIILSYLVAHEKVNSSMRPLQIFRVTLDFIANSKLWTRGLFLQKQGEIKILKEDRMLYKELFPVVLFDSTTHINLTFRIKDSGFSESFVGIGSTIKSLHPGNPQISGLRPPTRLLRWGVSQDFLICSNVQLQNEASLTLQCFGKSGDSAFEDIFMTKIDFAAKYDYCVRLNLKGNSEFYSSGYCLDEECWRLYEKKVHSLLSQGLNDRAKSIRVIWRNIPSCCSLENGLSTLDGEPLLAGISLSSLDKAFRVVDIGPDAEKKEEATRFRKFWGEKAELRRFKDGKIAESTVWESEQWMKHLILKRIVEYILLRHLSITKNSIEQTVDQLDFSLLHGVEDPMSFSASLLGAFDVLSKRLRLIEDIPLKVSSVQPLDPAFRFTSVFPPEPHPLASEKGNVPRLHKLTSSCIQPLEVMIQLEGSGNWPMGDVAIEKTKSAFLLKIGESLENSWGMTCTATEDDVDIFQSGYAFRLKILHERGLSLVKREIGSDQGKRVSSADQKLFVHSQHSSMINGLQGVFPIYGPVVRLAKRWVASHMFSACLSEEAIELLVAHLFVKPLPFTVPCSRITGFLRFLRLLAEYDWTFSPLIVDINSDFNASDKKEIYVSSADRQWLFNIFWSLTDKFMLTRKGYEESSQNISPAMFLATSYDKASEAWTRLSPNILELKRLVAYARSSANLLTRLVFQDQTESYRWECLFCTPLTNYDAVILLHGDRLPYPQRLLFPSKLNHGRLVARGNASKAFQPFMLPGDLRGSLDKLKNKLLVDFDPLKCYIADLQASVLKCFVVQIDHVALNFLTLFEHLQKECNTLKLWYDSLGGDAVGLTWEGSCSKKRDREEASDAEDPIDVLKAVGEAGKGFVKSVHFLKAPRLMN</sequence>
<evidence type="ECO:0000259" key="7">
    <source>
        <dbReference type="Pfam" id="PF17403"/>
    </source>
</evidence>
<dbReference type="InterPro" id="IPR035368">
    <property type="entry name" value="Nrap_D3"/>
</dbReference>
<evidence type="ECO:0000256" key="3">
    <source>
        <dbReference type="ARBA" id="ARBA00022884"/>
    </source>
</evidence>
<dbReference type="Gene3D" id="1.10.1410.10">
    <property type="match status" value="1"/>
</dbReference>
<organism evidence="11">
    <name type="scientific">Salix viminalis</name>
    <name type="common">Common osier</name>
    <name type="synonym">Basket willow</name>
    <dbReference type="NCBI Taxonomy" id="40686"/>
    <lineage>
        <taxon>Eukaryota</taxon>
        <taxon>Viridiplantae</taxon>
        <taxon>Streptophyta</taxon>
        <taxon>Embryophyta</taxon>
        <taxon>Tracheophyta</taxon>
        <taxon>Spermatophyta</taxon>
        <taxon>Magnoliopsida</taxon>
        <taxon>eudicotyledons</taxon>
        <taxon>Gunneridae</taxon>
        <taxon>Pentapetalae</taxon>
        <taxon>rosids</taxon>
        <taxon>fabids</taxon>
        <taxon>Malpighiales</taxon>
        <taxon>Salicaceae</taxon>
        <taxon>Saliceae</taxon>
        <taxon>Salix</taxon>
    </lineage>
</organism>
<dbReference type="GO" id="GO:0034456">
    <property type="term" value="C:UTP-C complex"/>
    <property type="evidence" value="ECO:0007669"/>
    <property type="project" value="TreeGrafter"/>
</dbReference>
<evidence type="ECO:0000256" key="1">
    <source>
        <dbReference type="ARBA" id="ARBA00004604"/>
    </source>
</evidence>
<dbReference type="GO" id="GO:0006364">
    <property type="term" value="P:rRNA processing"/>
    <property type="evidence" value="ECO:0007669"/>
    <property type="project" value="TreeGrafter"/>
</dbReference>
<evidence type="ECO:0000313" key="11">
    <source>
        <dbReference type="EMBL" id="VFU37849.1"/>
    </source>
</evidence>
<dbReference type="InterPro" id="IPR035367">
    <property type="entry name" value="Nrap_D2"/>
</dbReference>
<feature type="domain" description="Nrap protein" evidence="8">
    <location>
        <begin position="426"/>
        <end position="581"/>
    </location>
</feature>
<dbReference type="AlphaFoldDB" id="A0A6N2L9L5"/>
<name>A0A6N2L9L5_SALVM</name>
<proteinExistence type="inferred from homology"/>
<feature type="domain" description="Nrap protein" evidence="6">
    <location>
        <begin position="98"/>
        <end position="230"/>
    </location>
</feature>
<evidence type="ECO:0000259" key="6">
    <source>
        <dbReference type="Pfam" id="PF03813"/>
    </source>
</evidence>
<dbReference type="PANTHER" id="PTHR17972">
    <property type="entry name" value="NUCLEOLAR RNA-ASSOCIATED PROTEIN"/>
    <property type="match status" value="1"/>
</dbReference>
<comment type="subcellular location">
    <subcellularLocation>
        <location evidence="1 5">Nucleus</location>
        <location evidence="1 5">Nucleolus</location>
    </subcellularLocation>
</comment>
<feature type="domain" description="Nrap protein" evidence="10">
    <location>
        <begin position="784"/>
        <end position="953"/>
    </location>
</feature>
<dbReference type="Pfam" id="PF17406">
    <property type="entry name" value="Nrap_D5"/>
    <property type="match status" value="1"/>
</dbReference>
<evidence type="ECO:0000256" key="2">
    <source>
        <dbReference type="ARBA" id="ARBA00006674"/>
    </source>
</evidence>
<evidence type="ECO:0000259" key="9">
    <source>
        <dbReference type="Pfam" id="PF17405"/>
    </source>
</evidence>
<reference evidence="11" key="1">
    <citation type="submission" date="2019-03" db="EMBL/GenBank/DDBJ databases">
        <authorList>
            <person name="Mank J."/>
            <person name="Almeida P."/>
        </authorList>
    </citation>
    <scope>NUCLEOTIDE SEQUENCE</scope>
    <source>
        <strain evidence="11">78183</strain>
    </source>
</reference>
<dbReference type="Pfam" id="PF17404">
    <property type="entry name" value="Nrap_D3"/>
    <property type="match status" value="1"/>
</dbReference>
<dbReference type="InterPro" id="IPR005554">
    <property type="entry name" value="NOL6/Upt22"/>
</dbReference>
<accession>A0A6N2L9L5</accession>
<keyword evidence="3 5" id="KW-0694">RNA-binding</keyword>
<evidence type="ECO:0000259" key="8">
    <source>
        <dbReference type="Pfam" id="PF17404"/>
    </source>
</evidence>
<evidence type="ECO:0000256" key="4">
    <source>
        <dbReference type="ARBA" id="ARBA00023242"/>
    </source>
</evidence>
<feature type="domain" description="Nrap protein" evidence="9">
    <location>
        <begin position="607"/>
        <end position="781"/>
    </location>
</feature>
<dbReference type="InterPro" id="IPR035369">
    <property type="entry name" value="Nrap_D4"/>
</dbReference>
<protein>
    <recommendedName>
        <fullName evidence="12">Nucleolar protein 6</fullName>
    </recommendedName>
</protein>
<evidence type="ECO:0000259" key="10">
    <source>
        <dbReference type="Pfam" id="PF17406"/>
    </source>
</evidence>
<dbReference type="Pfam" id="PF17405">
    <property type="entry name" value="Nrap_D4"/>
    <property type="match status" value="1"/>
</dbReference>
<dbReference type="PANTHER" id="PTHR17972:SF0">
    <property type="entry name" value="NUCLEOLAR PROTEIN 6"/>
    <property type="match status" value="1"/>
</dbReference>
<evidence type="ECO:0000256" key="5">
    <source>
        <dbReference type="RuleBase" id="RU364032"/>
    </source>
</evidence>
<dbReference type="InterPro" id="IPR035082">
    <property type="entry name" value="Nrap_D1"/>
</dbReference>